<sequence>MYSRNLFFVFTVLGFVAACVLLTFALRRSVLAHADRSLEAPPTPTSDTQTFTPYGRLVWWTMNWLDRHEIPFNRFARTIVNRLVLAVIDGDRYALDSVEQQSHSQNLGLPAPSGVQRPPLAHR</sequence>
<dbReference type="EMBL" id="KN823417">
    <property type="protein sequence ID" value="KIO17197.1"/>
    <property type="molecule type" value="Genomic_DNA"/>
</dbReference>
<dbReference type="PROSITE" id="PS51257">
    <property type="entry name" value="PROKAR_LIPOPROTEIN"/>
    <property type="match status" value="1"/>
</dbReference>
<dbReference type="AlphaFoldDB" id="A0A0C3L6L3"/>
<evidence type="ECO:0000256" key="1">
    <source>
        <dbReference type="SAM" id="MobiDB-lite"/>
    </source>
</evidence>
<reference evidence="2 3" key="1">
    <citation type="submission" date="2014-04" db="EMBL/GenBank/DDBJ databases">
        <authorList>
            <consortium name="DOE Joint Genome Institute"/>
            <person name="Kuo A."/>
            <person name="Girlanda M."/>
            <person name="Perotto S."/>
            <person name="Kohler A."/>
            <person name="Nagy L.G."/>
            <person name="Floudas D."/>
            <person name="Copeland A."/>
            <person name="Barry K.W."/>
            <person name="Cichocki N."/>
            <person name="Veneault-Fourrey C."/>
            <person name="LaButti K."/>
            <person name="Lindquist E.A."/>
            <person name="Lipzen A."/>
            <person name="Lundell T."/>
            <person name="Morin E."/>
            <person name="Murat C."/>
            <person name="Sun H."/>
            <person name="Tunlid A."/>
            <person name="Henrissat B."/>
            <person name="Grigoriev I.V."/>
            <person name="Hibbett D.S."/>
            <person name="Martin F."/>
            <person name="Nordberg H.P."/>
            <person name="Cantor M.N."/>
            <person name="Hua S.X."/>
        </authorList>
    </citation>
    <scope>NUCLEOTIDE SEQUENCE [LARGE SCALE GENOMIC DNA]</scope>
    <source>
        <strain evidence="2 3">MUT 4182</strain>
    </source>
</reference>
<feature type="region of interest" description="Disordered" evidence="1">
    <location>
        <begin position="99"/>
        <end position="123"/>
    </location>
</feature>
<proteinExistence type="predicted"/>
<gene>
    <name evidence="2" type="ORF">M407DRAFT_33155</name>
</gene>
<name>A0A0C3L6L3_9AGAM</name>
<evidence type="ECO:0000313" key="2">
    <source>
        <dbReference type="EMBL" id="KIO17197.1"/>
    </source>
</evidence>
<organism evidence="2 3">
    <name type="scientific">Tulasnella calospora MUT 4182</name>
    <dbReference type="NCBI Taxonomy" id="1051891"/>
    <lineage>
        <taxon>Eukaryota</taxon>
        <taxon>Fungi</taxon>
        <taxon>Dikarya</taxon>
        <taxon>Basidiomycota</taxon>
        <taxon>Agaricomycotina</taxon>
        <taxon>Agaricomycetes</taxon>
        <taxon>Cantharellales</taxon>
        <taxon>Tulasnellaceae</taxon>
        <taxon>Tulasnella</taxon>
    </lineage>
</organism>
<evidence type="ECO:0000313" key="3">
    <source>
        <dbReference type="Proteomes" id="UP000054248"/>
    </source>
</evidence>
<accession>A0A0C3L6L3</accession>
<dbReference type="Proteomes" id="UP000054248">
    <property type="component" value="Unassembled WGS sequence"/>
</dbReference>
<protein>
    <submittedName>
        <fullName evidence="2">Uncharacterized protein</fullName>
    </submittedName>
</protein>
<reference evidence="3" key="2">
    <citation type="submission" date="2015-01" db="EMBL/GenBank/DDBJ databases">
        <title>Evolutionary Origins and Diversification of the Mycorrhizal Mutualists.</title>
        <authorList>
            <consortium name="DOE Joint Genome Institute"/>
            <consortium name="Mycorrhizal Genomics Consortium"/>
            <person name="Kohler A."/>
            <person name="Kuo A."/>
            <person name="Nagy L.G."/>
            <person name="Floudas D."/>
            <person name="Copeland A."/>
            <person name="Barry K.W."/>
            <person name="Cichocki N."/>
            <person name="Veneault-Fourrey C."/>
            <person name="LaButti K."/>
            <person name="Lindquist E.A."/>
            <person name="Lipzen A."/>
            <person name="Lundell T."/>
            <person name="Morin E."/>
            <person name="Murat C."/>
            <person name="Riley R."/>
            <person name="Ohm R."/>
            <person name="Sun H."/>
            <person name="Tunlid A."/>
            <person name="Henrissat B."/>
            <person name="Grigoriev I.V."/>
            <person name="Hibbett D.S."/>
            <person name="Martin F."/>
        </authorList>
    </citation>
    <scope>NUCLEOTIDE SEQUENCE [LARGE SCALE GENOMIC DNA]</scope>
    <source>
        <strain evidence="3">MUT 4182</strain>
    </source>
</reference>
<keyword evidence="3" id="KW-1185">Reference proteome</keyword>
<dbReference type="HOGENOM" id="CLU_135796_0_0_1"/>